<reference evidence="1" key="1">
    <citation type="submission" date="2016-04" db="EMBL/GenBank/DDBJ databases">
        <authorList>
            <person name="Evans L.H."/>
            <person name="Alamgir A."/>
            <person name="Owens N."/>
            <person name="Weber N.D."/>
            <person name="Virtaneva K."/>
            <person name="Barbian K."/>
            <person name="Babar A."/>
            <person name="Rosenke K."/>
        </authorList>
    </citation>
    <scope>NUCLEOTIDE SEQUENCE</scope>
    <source>
        <strain evidence="1">86</strain>
    </source>
</reference>
<name>A0A212JCS7_9DELT</name>
<sequence>MDLRAETLLPHSGEGRLGVMAKGGQPRRWMTVSGFLQRYFFRYYVTNFDTSHGLLFLYYPVITAEYFCIDFGISLAVPCAALLPRLPCGRAASPAGMNIQY</sequence>
<organism evidence="1">
    <name type="scientific">uncultured delta proteobacterium</name>
    <dbReference type="NCBI Taxonomy" id="34034"/>
    <lineage>
        <taxon>Bacteria</taxon>
        <taxon>Deltaproteobacteria</taxon>
        <taxon>environmental samples</taxon>
    </lineage>
</organism>
<accession>A0A212JCS7</accession>
<evidence type="ECO:0000313" key="1">
    <source>
        <dbReference type="EMBL" id="SBV97055.1"/>
    </source>
</evidence>
<proteinExistence type="predicted"/>
<dbReference type="EMBL" id="FLUQ01000001">
    <property type="protein sequence ID" value="SBV97055.1"/>
    <property type="molecule type" value="Genomic_DNA"/>
</dbReference>
<protein>
    <submittedName>
        <fullName evidence="1">Uncharacterized protein</fullName>
    </submittedName>
</protein>
<dbReference type="AlphaFoldDB" id="A0A212JCS7"/>
<gene>
    <name evidence="1" type="ORF">KL86DPRO_11150</name>
</gene>